<gene>
    <name evidence="1" type="ORF">DFO65_10418</name>
</gene>
<organism evidence="1 2">
    <name type="scientific">Brevibacterium celere</name>
    <dbReference type="NCBI Taxonomy" id="225845"/>
    <lineage>
        <taxon>Bacteria</taxon>
        <taxon>Bacillati</taxon>
        <taxon>Actinomycetota</taxon>
        <taxon>Actinomycetes</taxon>
        <taxon>Micrococcales</taxon>
        <taxon>Brevibacteriaceae</taxon>
        <taxon>Brevibacterium</taxon>
    </lineage>
</organism>
<dbReference type="EMBL" id="QNSB01000004">
    <property type="protein sequence ID" value="RBP72063.1"/>
    <property type="molecule type" value="Genomic_DNA"/>
</dbReference>
<dbReference type="AlphaFoldDB" id="A0A366ILJ2"/>
<dbReference type="Proteomes" id="UP000253509">
    <property type="component" value="Unassembled WGS sequence"/>
</dbReference>
<keyword evidence="2" id="KW-1185">Reference proteome</keyword>
<proteinExistence type="predicted"/>
<evidence type="ECO:0000313" key="2">
    <source>
        <dbReference type="Proteomes" id="UP000253509"/>
    </source>
</evidence>
<evidence type="ECO:0000313" key="1">
    <source>
        <dbReference type="EMBL" id="RBP72063.1"/>
    </source>
</evidence>
<name>A0A366ILJ2_9MICO</name>
<reference evidence="1 2" key="1">
    <citation type="submission" date="2018-06" db="EMBL/GenBank/DDBJ databases">
        <title>Freshwater and sediment microbial communities from various areas in North America, analyzing microbe dynamics in response to fracking.</title>
        <authorList>
            <person name="Lamendella R."/>
        </authorList>
    </citation>
    <scope>NUCLEOTIDE SEQUENCE [LARGE SCALE GENOMIC DNA]</scope>
    <source>
        <strain evidence="1 2">3b_TX</strain>
    </source>
</reference>
<comment type="caution">
    <text evidence="1">The sequence shown here is derived from an EMBL/GenBank/DDBJ whole genome shotgun (WGS) entry which is preliminary data.</text>
</comment>
<sequence length="303" mass="34216">MTRAWNGREWQDYCIMLLQKRYVASSPHSLQLVPDRNQGDLGIEAFSLDGVAYQCYAAEEPLTAQARYVKQRDKLTTDLGKLRSNKRDMSKLLGNVELHRYVFLVHRHDSRQLISHASAKSSEVVGWELPFVHPGFQIVIETDDDYAAEREALHAIPAPLVEPPEVTEDDRWTWSEGNSDLRNTAYAKLEKIGTSPGTIDSAIESLTKQYLKGENTLERLRTASPEVHRGVIAARAQREDLLALEYPPGFNDTQGKLVEISREFAKALRTDFPMLSDSTAGMLAWSAVADWLMRCPLDFEAIP</sequence>
<protein>
    <submittedName>
        <fullName evidence="1">Uncharacterized protein</fullName>
    </submittedName>
</protein>
<accession>A0A366ILJ2</accession>